<comment type="caution">
    <text evidence="2">The sequence shown here is derived from an EMBL/GenBank/DDBJ whole genome shotgun (WGS) entry which is preliminary data.</text>
</comment>
<organism evidence="2 3">
    <name type="scientific">Colletotrichum zoysiae</name>
    <dbReference type="NCBI Taxonomy" id="1216348"/>
    <lineage>
        <taxon>Eukaryota</taxon>
        <taxon>Fungi</taxon>
        <taxon>Dikarya</taxon>
        <taxon>Ascomycota</taxon>
        <taxon>Pezizomycotina</taxon>
        <taxon>Sordariomycetes</taxon>
        <taxon>Hypocreomycetidae</taxon>
        <taxon>Glomerellales</taxon>
        <taxon>Glomerellaceae</taxon>
        <taxon>Colletotrichum</taxon>
        <taxon>Colletotrichum graminicola species complex</taxon>
    </lineage>
</organism>
<keyword evidence="3" id="KW-1185">Reference proteome</keyword>
<evidence type="ECO:0000313" key="2">
    <source>
        <dbReference type="EMBL" id="KAK2034483.1"/>
    </source>
</evidence>
<protein>
    <submittedName>
        <fullName evidence="2">Uncharacterized protein</fullName>
    </submittedName>
</protein>
<sequence length="67" mass="7443">MKFLFPLFVFATVATAANPQRLEKLTRDLNSRAVYPQDGQVCCRTDGKNCICVANSRDDCNRGICVS</sequence>
<dbReference type="Proteomes" id="UP001232148">
    <property type="component" value="Unassembled WGS sequence"/>
</dbReference>
<accession>A0AAD9M9Y2</accession>
<reference evidence="2" key="1">
    <citation type="submission" date="2021-06" db="EMBL/GenBank/DDBJ databases">
        <title>Comparative genomics, transcriptomics and evolutionary studies reveal genomic signatures of adaptation to plant cell wall in hemibiotrophic fungi.</title>
        <authorList>
            <consortium name="DOE Joint Genome Institute"/>
            <person name="Baroncelli R."/>
            <person name="Diaz J.F."/>
            <person name="Benocci T."/>
            <person name="Peng M."/>
            <person name="Battaglia E."/>
            <person name="Haridas S."/>
            <person name="Andreopoulos W."/>
            <person name="Labutti K."/>
            <person name="Pangilinan J."/>
            <person name="Floch G.L."/>
            <person name="Makela M.R."/>
            <person name="Henrissat B."/>
            <person name="Grigoriev I.V."/>
            <person name="Crouch J.A."/>
            <person name="De Vries R.P."/>
            <person name="Sukno S.A."/>
            <person name="Thon M.R."/>
        </authorList>
    </citation>
    <scope>NUCLEOTIDE SEQUENCE</scope>
    <source>
        <strain evidence="2">MAFF235873</strain>
    </source>
</reference>
<gene>
    <name evidence="2" type="ORF">LX32DRAFT_634303</name>
</gene>
<feature type="chain" id="PRO_5042132310" evidence="1">
    <location>
        <begin position="17"/>
        <end position="67"/>
    </location>
</feature>
<evidence type="ECO:0000256" key="1">
    <source>
        <dbReference type="SAM" id="SignalP"/>
    </source>
</evidence>
<keyword evidence="1" id="KW-0732">Signal</keyword>
<dbReference type="EMBL" id="MU842814">
    <property type="protein sequence ID" value="KAK2034483.1"/>
    <property type="molecule type" value="Genomic_DNA"/>
</dbReference>
<name>A0AAD9M9Y2_9PEZI</name>
<feature type="signal peptide" evidence="1">
    <location>
        <begin position="1"/>
        <end position="16"/>
    </location>
</feature>
<dbReference type="AlphaFoldDB" id="A0AAD9M9Y2"/>
<evidence type="ECO:0000313" key="3">
    <source>
        <dbReference type="Proteomes" id="UP001232148"/>
    </source>
</evidence>
<proteinExistence type="predicted"/>